<keyword evidence="2" id="KW-1185">Reference proteome</keyword>
<organism evidence="1 2">
    <name type="scientific">Thelephora ganbajun</name>
    <name type="common">Ganba fungus</name>
    <dbReference type="NCBI Taxonomy" id="370292"/>
    <lineage>
        <taxon>Eukaryota</taxon>
        <taxon>Fungi</taxon>
        <taxon>Dikarya</taxon>
        <taxon>Basidiomycota</taxon>
        <taxon>Agaricomycotina</taxon>
        <taxon>Agaricomycetes</taxon>
        <taxon>Thelephorales</taxon>
        <taxon>Thelephoraceae</taxon>
        <taxon>Thelephora</taxon>
    </lineage>
</organism>
<gene>
    <name evidence="1" type="ORF">BDM02DRAFT_3085917</name>
</gene>
<reference evidence="1" key="1">
    <citation type="submission" date="2019-10" db="EMBL/GenBank/DDBJ databases">
        <authorList>
            <consortium name="DOE Joint Genome Institute"/>
            <person name="Kuo A."/>
            <person name="Miyauchi S."/>
            <person name="Kiss E."/>
            <person name="Drula E."/>
            <person name="Kohler A."/>
            <person name="Sanchez-Garcia M."/>
            <person name="Andreopoulos B."/>
            <person name="Barry K.W."/>
            <person name="Bonito G."/>
            <person name="Buee M."/>
            <person name="Carver A."/>
            <person name="Chen C."/>
            <person name="Cichocki N."/>
            <person name="Clum A."/>
            <person name="Culley D."/>
            <person name="Crous P.W."/>
            <person name="Fauchery L."/>
            <person name="Girlanda M."/>
            <person name="Hayes R."/>
            <person name="Keri Z."/>
            <person name="Labutti K."/>
            <person name="Lipzen A."/>
            <person name="Lombard V."/>
            <person name="Magnuson J."/>
            <person name="Maillard F."/>
            <person name="Morin E."/>
            <person name="Murat C."/>
            <person name="Nolan M."/>
            <person name="Ohm R."/>
            <person name="Pangilinan J."/>
            <person name="Pereira M."/>
            <person name="Perotto S."/>
            <person name="Peter M."/>
            <person name="Riley R."/>
            <person name="Sitrit Y."/>
            <person name="Stielow B."/>
            <person name="Szollosi G."/>
            <person name="Zifcakova L."/>
            <person name="Stursova M."/>
            <person name="Spatafora J.W."/>
            <person name="Tedersoo L."/>
            <person name="Vaario L.-M."/>
            <person name="Yamada A."/>
            <person name="Yan M."/>
            <person name="Wang P."/>
            <person name="Xu J."/>
            <person name="Bruns T."/>
            <person name="Baldrian P."/>
            <person name="Vilgalys R."/>
            <person name="Henrissat B."/>
            <person name="Grigoriev I.V."/>
            <person name="Hibbett D."/>
            <person name="Nagy L.G."/>
            <person name="Martin F.M."/>
        </authorList>
    </citation>
    <scope>NUCLEOTIDE SEQUENCE</scope>
    <source>
        <strain evidence="1">P2</strain>
    </source>
</reference>
<evidence type="ECO:0000313" key="1">
    <source>
        <dbReference type="EMBL" id="KAF9654146.1"/>
    </source>
</evidence>
<protein>
    <submittedName>
        <fullName evidence="1">Uncharacterized protein</fullName>
    </submittedName>
</protein>
<proteinExistence type="predicted"/>
<reference evidence="1" key="2">
    <citation type="journal article" date="2020" name="Nat. Commun.">
        <title>Large-scale genome sequencing of mycorrhizal fungi provides insights into the early evolution of symbiotic traits.</title>
        <authorList>
            <person name="Miyauchi S."/>
            <person name="Kiss E."/>
            <person name="Kuo A."/>
            <person name="Drula E."/>
            <person name="Kohler A."/>
            <person name="Sanchez-Garcia M."/>
            <person name="Morin E."/>
            <person name="Andreopoulos B."/>
            <person name="Barry K.W."/>
            <person name="Bonito G."/>
            <person name="Buee M."/>
            <person name="Carver A."/>
            <person name="Chen C."/>
            <person name="Cichocki N."/>
            <person name="Clum A."/>
            <person name="Culley D."/>
            <person name="Crous P.W."/>
            <person name="Fauchery L."/>
            <person name="Girlanda M."/>
            <person name="Hayes R.D."/>
            <person name="Keri Z."/>
            <person name="LaButti K."/>
            <person name="Lipzen A."/>
            <person name="Lombard V."/>
            <person name="Magnuson J."/>
            <person name="Maillard F."/>
            <person name="Murat C."/>
            <person name="Nolan M."/>
            <person name="Ohm R.A."/>
            <person name="Pangilinan J."/>
            <person name="Pereira M.F."/>
            <person name="Perotto S."/>
            <person name="Peter M."/>
            <person name="Pfister S."/>
            <person name="Riley R."/>
            <person name="Sitrit Y."/>
            <person name="Stielow J.B."/>
            <person name="Szollosi G."/>
            <person name="Zifcakova L."/>
            <person name="Stursova M."/>
            <person name="Spatafora J.W."/>
            <person name="Tedersoo L."/>
            <person name="Vaario L.M."/>
            <person name="Yamada A."/>
            <person name="Yan M."/>
            <person name="Wang P."/>
            <person name="Xu J."/>
            <person name="Bruns T."/>
            <person name="Baldrian P."/>
            <person name="Vilgalys R."/>
            <person name="Dunand C."/>
            <person name="Henrissat B."/>
            <person name="Grigoriev I.V."/>
            <person name="Hibbett D."/>
            <person name="Nagy L.G."/>
            <person name="Martin F.M."/>
        </authorList>
    </citation>
    <scope>NUCLEOTIDE SEQUENCE</scope>
    <source>
        <strain evidence="1">P2</strain>
    </source>
</reference>
<accession>A0ACB6ZXF3</accession>
<evidence type="ECO:0000313" key="2">
    <source>
        <dbReference type="Proteomes" id="UP000886501"/>
    </source>
</evidence>
<dbReference type="EMBL" id="MU117961">
    <property type="protein sequence ID" value="KAF9654146.1"/>
    <property type="molecule type" value="Genomic_DNA"/>
</dbReference>
<dbReference type="Proteomes" id="UP000886501">
    <property type="component" value="Unassembled WGS sequence"/>
</dbReference>
<name>A0ACB6ZXF3_THEGA</name>
<comment type="caution">
    <text evidence="1">The sequence shown here is derived from an EMBL/GenBank/DDBJ whole genome shotgun (WGS) entry which is preliminary data.</text>
</comment>
<sequence length="71" mass="8047">MCAVNYQPTEFELRHKNQQFANKARAGKNPVNQSRKEKLAKRSPISVWALGVVAFIVIGGVFFELARLLFL</sequence>